<evidence type="ECO:0000313" key="2">
    <source>
        <dbReference type="Proteomes" id="UP001518989"/>
    </source>
</evidence>
<dbReference type="EMBL" id="JACTNG010000023">
    <property type="protein sequence ID" value="MBO1081829.1"/>
    <property type="molecule type" value="Genomic_DNA"/>
</dbReference>
<name>A0ABS3KWL5_9PROT</name>
<keyword evidence="2" id="KW-1185">Reference proteome</keyword>
<dbReference type="Proteomes" id="UP001518989">
    <property type="component" value="Unassembled WGS sequence"/>
</dbReference>
<comment type="caution">
    <text evidence="1">The sequence shown here is derived from an EMBL/GenBank/DDBJ whole genome shotgun (WGS) entry which is preliminary data.</text>
</comment>
<evidence type="ECO:0000313" key="1">
    <source>
        <dbReference type="EMBL" id="MBO1081829.1"/>
    </source>
</evidence>
<accession>A0ABS3KWL5</accession>
<protein>
    <submittedName>
        <fullName evidence="1">Uncharacterized protein</fullName>
    </submittedName>
</protein>
<organism evidence="1 2">
    <name type="scientific">Roseomonas haemaphysalidis</name>
    <dbReference type="NCBI Taxonomy" id="2768162"/>
    <lineage>
        <taxon>Bacteria</taxon>
        <taxon>Pseudomonadati</taxon>
        <taxon>Pseudomonadota</taxon>
        <taxon>Alphaproteobacteria</taxon>
        <taxon>Acetobacterales</taxon>
        <taxon>Roseomonadaceae</taxon>
        <taxon>Roseomonas</taxon>
    </lineage>
</organism>
<gene>
    <name evidence="1" type="ORF">IAI61_22640</name>
</gene>
<reference evidence="1 2" key="1">
    <citation type="submission" date="2020-09" db="EMBL/GenBank/DDBJ databases">
        <title>Roseomonas.</title>
        <authorList>
            <person name="Zhu W."/>
        </authorList>
    </citation>
    <scope>NUCLEOTIDE SEQUENCE [LARGE SCALE GENOMIC DNA]</scope>
    <source>
        <strain evidence="1 2">573</strain>
    </source>
</reference>
<sequence length="56" mass="6143">MKVKNLSQRVYHLWGAILQPGTEVTLSSFETARPTMLAFLDAPVAAGELQRTEVVA</sequence>
<proteinExistence type="predicted"/>
<dbReference type="RefSeq" id="WP_207420016.1">
    <property type="nucleotide sequence ID" value="NZ_CP061184.1"/>
</dbReference>